<dbReference type="InterPro" id="IPR030661">
    <property type="entry name" value="Uba2"/>
</dbReference>
<accession>A0A8X8A2T7</accession>
<dbReference type="GO" id="GO:0005524">
    <property type="term" value="F:ATP binding"/>
    <property type="evidence" value="ECO:0007669"/>
    <property type="project" value="UniProtKB-KW"/>
</dbReference>
<sequence length="728" mass="81372">MASLQHSQAIKGAKVLMVGAGGIGCELLKTLALSDFQDIHIDVIDWVTYKVANVFPWLSGALEVKGFAQLNAGCLLTCEMVGMIGNVVMRCWDCFYIWLSLLFGVTIVAWWWPGAYDERLPKKVVMIDMDTIEVSNLNRQFLFRQSHVGQSKAKVARDAVLRFRPHISITPYHANAKDSNFNVDFFKQFNVVLNGLDNLDARRHVNRLCLAAEVPLVESGTTGFLGQVTVHVKGKTECYECQPKPAPKTYPVCTITSTPSKFVHCVVWAKDLLFAKLFGDKNQDNDLNVRSNDAARSSEHAGDAFEWSGNEDLEQYGRGVYDHVFGYNIELALSNEETWKNRNKPRPIYCRDVLPDRMTQQNGNVDKTDDLSSASAMASLGLKNPQDIWCLMENTKVFIEALKLFFTKRRKEIGNLSFDKDDQLAVEFVTAAANIRAASFNIPLHSLFEAKGIAGNIVHAVATTNAIVAGLIVIEAIKVLKKDTESYRMTYCLEHPSKKMLLMPVEPFEPNKSCCVCSKTPLSLEINTHRSKLRDFVEKIVKAKLGMNSPLIMHATALLYEVGDDLEENEIANYTANLEKVLSELPPPVTDGTVLTVEDLQQEFTCNIHIKHREEFDEEKEPDGMVLSGWTQAPPEKKDGKTSIGNGASTSKSIPTKPGITEIDIEVKEISDVSPGTKRKLSEFSDGSTLDQSSDVDVTRNNKKTQKHDEDDDLVMLDHWDSNMSKKH</sequence>
<evidence type="ECO:0000256" key="3">
    <source>
        <dbReference type="ARBA" id="ARBA00022786"/>
    </source>
</evidence>
<keyword evidence="3" id="KW-0833">Ubl conjugation pathway</keyword>
<dbReference type="Pfam" id="PF00899">
    <property type="entry name" value="ThiF"/>
    <property type="match status" value="1"/>
</dbReference>
<reference evidence="11" key="1">
    <citation type="journal article" date="2020" name="bioRxiv">
        <title>Hybrid origin of Populus tomentosa Carr. identified through genome sequencing and phylogenomic analysis.</title>
        <authorList>
            <person name="An X."/>
            <person name="Gao K."/>
            <person name="Chen Z."/>
            <person name="Li J."/>
            <person name="Yang X."/>
            <person name="Yang X."/>
            <person name="Zhou J."/>
            <person name="Guo T."/>
            <person name="Zhao T."/>
            <person name="Huang S."/>
            <person name="Miao D."/>
            <person name="Khan W.U."/>
            <person name="Rao P."/>
            <person name="Ye M."/>
            <person name="Lei B."/>
            <person name="Liao W."/>
            <person name="Wang J."/>
            <person name="Ji L."/>
            <person name="Li Y."/>
            <person name="Guo B."/>
            <person name="Mustafa N.S."/>
            <person name="Li S."/>
            <person name="Yun Q."/>
            <person name="Keller S.R."/>
            <person name="Mao J."/>
            <person name="Zhang R."/>
            <person name="Strauss S.H."/>
        </authorList>
    </citation>
    <scope>NUCLEOTIDE SEQUENCE</scope>
    <source>
        <strain evidence="11">GM15</strain>
        <tissue evidence="11">Leaf</tissue>
    </source>
</reference>
<dbReference type="OrthoDB" id="10255449at2759"/>
<comment type="similarity">
    <text evidence="1">Belongs to the ubiquitin-activating E1 family.</text>
</comment>
<dbReference type="Pfam" id="PF10585">
    <property type="entry name" value="UBA_E1_SCCH"/>
    <property type="match status" value="1"/>
</dbReference>
<dbReference type="PIRSF" id="PIRSF039133">
    <property type="entry name" value="SUMO_E1B"/>
    <property type="match status" value="1"/>
</dbReference>
<keyword evidence="7" id="KW-0472">Membrane</keyword>
<dbReference type="Pfam" id="PF14732">
    <property type="entry name" value="UAE_UbL"/>
    <property type="match status" value="1"/>
</dbReference>
<evidence type="ECO:0000259" key="8">
    <source>
        <dbReference type="Pfam" id="PF00899"/>
    </source>
</evidence>
<feature type="domain" description="Ubiquitin/SUMO-activating enzyme ubiquitin-like" evidence="10">
    <location>
        <begin position="524"/>
        <end position="616"/>
    </location>
</feature>
<name>A0A8X8A2T7_POPTO</name>
<keyword evidence="7" id="KW-0812">Transmembrane</keyword>
<dbReference type="EMBL" id="JAAWWB010000007">
    <property type="protein sequence ID" value="KAG6779546.1"/>
    <property type="molecule type" value="Genomic_DNA"/>
</dbReference>
<dbReference type="FunFam" id="3.50.50.80:FF:000002">
    <property type="entry name" value="SUMO-activating enzyme subunit 2"/>
    <property type="match status" value="1"/>
</dbReference>
<dbReference type="GO" id="GO:0005737">
    <property type="term" value="C:cytoplasm"/>
    <property type="evidence" value="ECO:0007669"/>
    <property type="project" value="TreeGrafter"/>
</dbReference>
<evidence type="ECO:0000313" key="12">
    <source>
        <dbReference type="Proteomes" id="UP000886885"/>
    </source>
</evidence>
<evidence type="ECO:0000313" key="11">
    <source>
        <dbReference type="EMBL" id="KAG6779546.1"/>
    </source>
</evidence>
<evidence type="ECO:0000259" key="10">
    <source>
        <dbReference type="Pfam" id="PF14732"/>
    </source>
</evidence>
<feature type="domain" description="THIF-type NAD/FAD binding fold" evidence="8">
    <location>
        <begin position="122"/>
        <end position="514"/>
    </location>
</feature>
<gene>
    <name evidence="11" type="ORF">POTOM_015938</name>
</gene>
<dbReference type="InterPro" id="IPR045886">
    <property type="entry name" value="ThiF/MoeB/HesA"/>
</dbReference>
<dbReference type="InterPro" id="IPR000594">
    <property type="entry name" value="ThiF_NAD_FAD-bd"/>
</dbReference>
<evidence type="ECO:0000256" key="1">
    <source>
        <dbReference type="ARBA" id="ARBA00005673"/>
    </source>
</evidence>
<evidence type="ECO:0000259" key="9">
    <source>
        <dbReference type="Pfam" id="PF10585"/>
    </source>
</evidence>
<feature type="region of interest" description="Disordered" evidence="6">
    <location>
        <begin position="615"/>
        <end position="710"/>
    </location>
</feature>
<dbReference type="GO" id="GO:0031510">
    <property type="term" value="C:SUMO activating enzyme complex"/>
    <property type="evidence" value="ECO:0007669"/>
    <property type="project" value="TreeGrafter"/>
</dbReference>
<keyword evidence="7" id="KW-1133">Transmembrane helix</keyword>
<evidence type="ECO:0000256" key="6">
    <source>
        <dbReference type="SAM" id="MobiDB-lite"/>
    </source>
</evidence>
<dbReference type="Proteomes" id="UP000886885">
    <property type="component" value="Chromosome 4A"/>
</dbReference>
<evidence type="ECO:0000256" key="7">
    <source>
        <dbReference type="SAM" id="Phobius"/>
    </source>
</evidence>
<evidence type="ECO:0000256" key="4">
    <source>
        <dbReference type="ARBA" id="ARBA00022840"/>
    </source>
</evidence>
<dbReference type="PANTHER" id="PTHR10953">
    <property type="entry name" value="UBIQUITIN-ACTIVATING ENZYME E1"/>
    <property type="match status" value="1"/>
</dbReference>
<protein>
    <recommendedName>
        <fullName evidence="13">SUMO-activating enzyme subunit</fullName>
    </recommendedName>
</protein>
<dbReference type="PANTHER" id="PTHR10953:SF5">
    <property type="entry name" value="SUMO-ACTIVATING ENZYME SUBUNIT 2"/>
    <property type="match status" value="1"/>
</dbReference>
<evidence type="ECO:0000256" key="2">
    <source>
        <dbReference type="ARBA" id="ARBA00022741"/>
    </source>
</evidence>
<dbReference type="GO" id="GO:0019948">
    <property type="term" value="F:SUMO activating enzyme activity"/>
    <property type="evidence" value="ECO:0007669"/>
    <property type="project" value="TreeGrafter"/>
</dbReference>
<comment type="pathway">
    <text evidence="5">Protein modification.</text>
</comment>
<organism evidence="11 12">
    <name type="scientific">Populus tomentosa</name>
    <name type="common">Chinese white poplar</name>
    <dbReference type="NCBI Taxonomy" id="118781"/>
    <lineage>
        <taxon>Eukaryota</taxon>
        <taxon>Viridiplantae</taxon>
        <taxon>Streptophyta</taxon>
        <taxon>Embryophyta</taxon>
        <taxon>Tracheophyta</taxon>
        <taxon>Spermatophyta</taxon>
        <taxon>Magnoliopsida</taxon>
        <taxon>eudicotyledons</taxon>
        <taxon>Gunneridae</taxon>
        <taxon>Pentapetalae</taxon>
        <taxon>rosids</taxon>
        <taxon>fabids</taxon>
        <taxon>Malpighiales</taxon>
        <taxon>Salicaceae</taxon>
        <taxon>Saliceae</taxon>
        <taxon>Populus</taxon>
    </lineage>
</organism>
<dbReference type="FunFam" id="3.10.290.20:FF:000004">
    <property type="entry name" value="SUMO-activating enzyme subunit"/>
    <property type="match status" value="1"/>
</dbReference>
<proteinExistence type="inferred from homology"/>
<evidence type="ECO:0008006" key="13">
    <source>
        <dbReference type="Google" id="ProtNLM"/>
    </source>
</evidence>
<dbReference type="InterPro" id="IPR019572">
    <property type="entry name" value="UBA_E1_SCCH"/>
</dbReference>
<comment type="caution">
    <text evidence="11">The sequence shown here is derived from an EMBL/GenBank/DDBJ whole genome shotgun (WGS) entry which is preliminary data.</text>
</comment>
<keyword evidence="4" id="KW-0067">ATP-binding</keyword>
<feature type="transmembrane region" description="Helical" evidence="7">
    <location>
        <begin position="95"/>
        <end position="113"/>
    </location>
</feature>
<dbReference type="FunFam" id="3.40.50.720:FF:000864">
    <property type="entry name" value="SUMO-activating enzyme subunit"/>
    <property type="match status" value="1"/>
</dbReference>
<dbReference type="InterPro" id="IPR028077">
    <property type="entry name" value="UAE_UbL_dom"/>
</dbReference>
<dbReference type="GO" id="GO:0016925">
    <property type="term" value="P:protein sumoylation"/>
    <property type="evidence" value="ECO:0007669"/>
    <property type="project" value="TreeGrafter"/>
</dbReference>
<keyword evidence="12" id="KW-1185">Reference proteome</keyword>
<dbReference type="AlphaFoldDB" id="A0A8X8A2T7"/>
<keyword evidence="2" id="KW-0547">Nucleotide-binding</keyword>
<feature type="compositionally biased region" description="Polar residues" evidence="6">
    <location>
        <begin position="685"/>
        <end position="696"/>
    </location>
</feature>
<evidence type="ECO:0000256" key="5">
    <source>
        <dbReference type="ARBA" id="ARBA00043952"/>
    </source>
</evidence>
<feature type="compositionally biased region" description="Polar residues" evidence="6">
    <location>
        <begin position="643"/>
        <end position="654"/>
    </location>
</feature>
<feature type="domain" description="Ubiquitin-activating enzyme SCCH" evidence="9">
    <location>
        <begin position="394"/>
        <end position="451"/>
    </location>
</feature>